<dbReference type="Proteomes" id="UP000005809">
    <property type="component" value="Unassembled WGS sequence"/>
</dbReference>
<comment type="caution">
    <text evidence="2">The sequence shown here is derived from an EMBL/GenBank/DDBJ whole genome shotgun (WGS) entry which is preliminary data.</text>
</comment>
<evidence type="ECO:0000313" key="3">
    <source>
        <dbReference type="Proteomes" id="UP000005809"/>
    </source>
</evidence>
<evidence type="ECO:0000259" key="1">
    <source>
        <dbReference type="Pfam" id="PF17956"/>
    </source>
</evidence>
<gene>
    <name evidence="2" type="ORF">FPOG_00400</name>
</gene>
<dbReference type="Pfam" id="PF17956">
    <property type="entry name" value="NAPRTase_C"/>
    <property type="match status" value="1"/>
</dbReference>
<organism evidence="2 3">
    <name type="scientific">Fusobacterium periodonticum D10</name>
    <dbReference type="NCBI Taxonomy" id="620833"/>
    <lineage>
        <taxon>Bacteria</taxon>
        <taxon>Fusobacteriati</taxon>
        <taxon>Fusobacteriota</taxon>
        <taxon>Fusobacteriia</taxon>
        <taxon>Fusobacteriales</taxon>
        <taxon>Fusobacteriaceae</taxon>
        <taxon>Fusobacterium</taxon>
    </lineage>
</organism>
<dbReference type="AlphaFoldDB" id="K1HD06"/>
<protein>
    <recommendedName>
        <fullName evidence="1">Nicotinate phosphoribosyltransferase C-terminal domain-containing protein</fullName>
    </recommendedName>
</protein>
<feature type="non-terminal residue" evidence="2">
    <location>
        <position position="1"/>
    </location>
</feature>
<evidence type="ECO:0000313" key="2">
    <source>
        <dbReference type="EMBL" id="EKA93343.1"/>
    </source>
</evidence>
<accession>K1HD06</accession>
<feature type="domain" description="Nicotinate phosphoribosyltransferase C-terminal" evidence="1">
    <location>
        <begin position="5"/>
        <end position="28"/>
    </location>
</feature>
<name>K1HD06_9FUSO</name>
<reference evidence="2 3" key="1">
    <citation type="submission" date="2012-05" db="EMBL/GenBank/DDBJ databases">
        <title>The Genome Sequence of Fusobacterium periodontium Oral Taxon 201 Strain D10.</title>
        <authorList>
            <consortium name="The Broad Institute Genome Sequencing Platform"/>
            <consortium name="The Broad Institute Genome Sequencing Center for Infectious Disease"/>
            <person name="Earl A."/>
            <person name="Ward D."/>
            <person name="Feldgarden M."/>
            <person name="Gevers D."/>
            <person name="Strauss J."/>
            <person name="Sibley C."/>
            <person name="White A."/>
            <person name="Ambrose C.E."/>
            <person name="Allen-Vercoe E."/>
            <person name="Walker B."/>
            <person name="Young S.K."/>
            <person name="Zeng Q."/>
            <person name="Gargeya S."/>
            <person name="Fitzgerald M."/>
            <person name="Haas B."/>
            <person name="Abouelleil A."/>
            <person name="Alvarado L."/>
            <person name="Arachchi H.M."/>
            <person name="Berlin A.M."/>
            <person name="Chapman S.B."/>
            <person name="Goldberg J."/>
            <person name="Griggs A."/>
            <person name="Gujja S."/>
            <person name="Hansen M."/>
            <person name="Howarth C."/>
            <person name="Imamovic A."/>
            <person name="Larimer J."/>
            <person name="McCowan C."/>
            <person name="Montmayeur A."/>
            <person name="Murphy C."/>
            <person name="Neiman D."/>
            <person name="Pearson M."/>
            <person name="Priest M."/>
            <person name="Roberts A."/>
            <person name="Saif S."/>
            <person name="Shea T."/>
            <person name="Sisk P."/>
            <person name="Sykes S."/>
            <person name="Wortman J."/>
            <person name="Nusbaum C."/>
            <person name="Birren B."/>
        </authorList>
    </citation>
    <scope>NUCLEOTIDE SEQUENCE [LARGE SCALE GENOMIC DNA]</scope>
    <source>
        <strain evidence="2 3">D10</strain>
    </source>
</reference>
<dbReference type="EMBL" id="ACIF01000227">
    <property type="protein sequence ID" value="EKA93343.1"/>
    <property type="molecule type" value="Genomic_DNA"/>
</dbReference>
<proteinExistence type="predicted"/>
<dbReference type="Gene3D" id="3.20.140.10">
    <property type="entry name" value="nicotinate phosphoribosyltransferase"/>
    <property type="match status" value="1"/>
</dbReference>
<sequence>AKVSVERKRLENPHSYKVDLSSDLIELKYGLINKIKNV</sequence>
<dbReference type="InterPro" id="IPR041619">
    <property type="entry name" value="NAPRTase_C"/>
</dbReference>
<dbReference type="HOGENOM" id="CLU_3321530_0_0_0"/>